<evidence type="ECO:0000313" key="3">
    <source>
        <dbReference type="Proteomes" id="UP001367676"/>
    </source>
</evidence>
<accession>A0AAN9Y2C3</accession>
<feature type="compositionally biased region" description="Low complexity" evidence="1">
    <location>
        <begin position="163"/>
        <end position="175"/>
    </location>
</feature>
<dbReference type="EMBL" id="JBBCAQ010000034">
    <property type="protein sequence ID" value="KAK7580540.1"/>
    <property type="molecule type" value="Genomic_DNA"/>
</dbReference>
<feature type="compositionally biased region" description="Acidic residues" evidence="1">
    <location>
        <begin position="142"/>
        <end position="160"/>
    </location>
</feature>
<name>A0AAN9Y2C3_9HEMI</name>
<organism evidence="2 3">
    <name type="scientific">Parthenolecanium corni</name>
    <dbReference type="NCBI Taxonomy" id="536013"/>
    <lineage>
        <taxon>Eukaryota</taxon>
        <taxon>Metazoa</taxon>
        <taxon>Ecdysozoa</taxon>
        <taxon>Arthropoda</taxon>
        <taxon>Hexapoda</taxon>
        <taxon>Insecta</taxon>
        <taxon>Pterygota</taxon>
        <taxon>Neoptera</taxon>
        <taxon>Paraneoptera</taxon>
        <taxon>Hemiptera</taxon>
        <taxon>Sternorrhyncha</taxon>
        <taxon>Coccoidea</taxon>
        <taxon>Coccidae</taxon>
        <taxon>Parthenolecanium</taxon>
    </lineage>
</organism>
<proteinExistence type="predicted"/>
<sequence>MIETDAEYIAEHDRMLDIENNLLDVESEAELTPEKSPEQLELNVQEEEQPNMEQIQEIEVEEPASNSSSSSSSSSSSALAPAPARVIYVTPEKSPEQLELNVQEEEQPNMEQIQEIEVEEPASNSSSSSSSSSSSEQLELNVQEEEQPNMEQIQEIEVEEPASNSSSSSSSSSSSGYIRLSPSTDDDSSVHSGASQTAGGFKIPEDRESLALLITKLFERAEIIGIRIFAHHLSSILTILRIPERVLAKWGFQMLVYNRKPTNEPALHNFAVFAPQEPPQAIYRACKRAICSVNNANIAARDKQLFNAAQQSFIISLFDYDLAK</sequence>
<dbReference type="AlphaFoldDB" id="A0AAN9Y2C3"/>
<comment type="caution">
    <text evidence="2">The sequence shown here is derived from an EMBL/GenBank/DDBJ whole genome shotgun (WGS) entry which is preliminary data.</text>
</comment>
<feature type="region of interest" description="Disordered" evidence="1">
    <location>
        <begin position="28"/>
        <end position="201"/>
    </location>
</feature>
<feature type="compositionally biased region" description="Acidic residues" evidence="1">
    <location>
        <begin position="44"/>
        <end position="62"/>
    </location>
</feature>
<feature type="compositionally biased region" description="Acidic residues" evidence="1">
    <location>
        <begin position="102"/>
        <end position="120"/>
    </location>
</feature>
<keyword evidence="3" id="KW-1185">Reference proteome</keyword>
<evidence type="ECO:0000256" key="1">
    <source>
        <dbReference type="SAM" id="MobiDB-lite"/>
    </source>
</evidence>
<dbReference type="Proteomes" id="UP001367676">
    <property type="component" value="Unassembled WGS sequence"/>
</dbReference>
<evidence type="ECO:0000313" key="2">
    <source>
        <dbReference type="EMBL" id="KAK7580540.1"/>
    </source>
</evidence>
<feature type="compositionally biased region" description="Low complexity" evidence="1">
    <location>
        <begin position="123"/>
        <end position="141"/>
    </location>
</feature>
<gene>
    <name evidence="2" type="ORF">V9T40_001169</name>
</gene>
<protein>
    <submittedName>
        <fullName evidence="2">Uncharacterized protein</fullName>
    </submittedName>
</protein>
<feature type="compositionally biased region" description="Low complexity" evidence="1">
    <location>
        <begin position="65"/>
        <end position="77"/>
    </location>
</feature>
<reference evidence="2 3" key="1">
    <citation type="submission" date="2024-03" db="EMBL/GenBank/DDBJ databases">
        <title>Adaptation during the transition from Ophiocordyceps entomopathogen to insect associate is accompanied by gene loss and intensified selection.</title>
        <authorList>
            <person name="Ward C.M."/>
            <person name="Onetto C.A."/>
            <person name="Borneman A.R."/>
        </authorList>
    </citation>
    <scope>NUCLEOTIDE SEQUENCE [LARGE SCALE GENOMIC DNA]</scope>
    <source>
        <strain evidence="2">AWRI1</strain>
        <tissue evidence="2">Single Adult Female</tissue>
    </source>
</reference>